<dbReference type="InterPro" id="IPR017972">
    <property type="entry name" value="Cyt_P450_CS"/>
</dbReference>
<evidence type="ECO:0000256" key="11">
    <source>
        <dbReference type="ARBA" id="ARBA00043906"/>
    </source>
</evidence>
<name>A0A7R9QVM1_9ACAR</name>
<evidence type="ECO:0000313" key="14">
    <source>
        <dbReference type="EMBL" id="CAD7659539.1"/>
    </source>
</evidence>
<evidence type="ECO:0000256" key="10">
    <source>
        <dbReference type="ARBA" id="ARBA00023033"/>
    </source>
</evidence>
<dbReference type="GO" id="GO:0005789">
    <property type="term" value="C:endoplasmic reticulum membrane"/>
    <property type="evidence" value="ECO:0007669"/>
    <property type="project" value="UniProtKB-SubCell"/>
</dbReference>
<feature type="non-terminal residue" evidence="14">
    <location>
        <position position="1"/>
    </location>
</feature>
<dbReference type="InterPro" id="IPR002401">
    <property type="entry name" value="Cyt_P450_E_grp-I"/>
</dbReference>
<evidence type="ECO:0008006" key="16">
    <source>
        <dbReference type="Google" id="ProtNLM"/>
    </source>
</evidence>
<proteinExistence type="inferred from homology"/>
<dbReference type="EMBL" id="CAJPVJ010017648">
    <property type="protein sequence ID" value="CAG2176701.1"/>
    <property type="molecule type" value="Genomic_DNA"/>
</dbReference>
<evidence type="ECO:0000256" key="9">
    <source>
        <dbReference type="ARBA" id="ARBA00023004"/>
    </source>
</evidence>
<dbReference type="FunFam" id="1.10.630.10:FF:000182">
    <property type="entry name" value="Cytochrome P450 3A4"/>
    <property type="match status" value="1"/>
</dbReference>
<evidence type="ECO:0000256" key="5">
    <source>
        <dbReference type="ARBA" id="ARBA00022617"/>
    </source>
</evidence>
<dbReference type="GO" id="GO:0020037">
    <property type="term" value="F:heme binding"/>
    <property type="evidence" value="ECO:0007669"/>
    <property type="project" value="InterPro"/>
</dbReference>
<dbReference type="CDD" id="cd11055">
    <property type="entry name" value="CYP3A-like"/>
    <property type="match status" value="1"/>
</dbReference>
<dbReference type="PROSITE" id="PS00086">
    <property type="entry name" value="CYTOCHROME_P450"/>
    <property type="match status" value="1"/>
</dbReference>
<protein>
    <recommendedName>
        <fullName evidence="16">Cytochrome P450</fullName>
    </recommendedName>
</protein>
<evidence type="ECO:0000256" key="12">
    <source>
        <dbReference type="PIRSR" id="PIRSR602401-1"/>
    </source>
</evidence>
<evidence type="ECO:0000256" key="1">
    <source>
        <dbReference type="ARBA" id="ARBA00001971"/>
    </source>
</evidence>
<keyword evidence="5 12" id="KW-0349">Heme</keyword>
<comment type="subcellular location">
    <subcellularLocation>
        <location evidence="3">Endoplasmic reticulum membrane</location>
        <topology evidence="3">Peripheral membrane protein</topology>
    </subcellularLocation>
    <subcellularLocation>
        <location evidence="2">Microsome membrane</location>
        <topology evidence="2">Peripheral membrane protein</topology>
    </subcellularLocation>
</comment>
<evidence type="ECO:0000256" key="13">
    <source>
        <dbReference type="RuleBase" id="RU000461"/>
    </source>
</evidence>
<gene>
    <name evidence="14" type="ORF">ONB1V03_LOCUS16134</name>
</gene>
<keyword evidence="9 12" id="KW-0408">Iron</keyword>
<feature type="binding site" description="axial binding residue" evidence="12">
    <location>
        <position position="407"/>
    </location>
    <ligand>
        <name>heme</name>
        <dbReference type="ChEBI" id="CHEBI:30413"/>
    </ligand>
    <ligandPart>
        <name>Fe</name>
        <dbReference type="ChEBI" id="CHEBI:18248"/>
    </ligandPart>
</feature>
<dbReference type="PANTHER" id="PTHR24302:SF15">
    <property type="entry name" value="FATTY-ACID PEROXYGENASE"/>
    <property type="match status" value="1"/>
</dbReference>
<dbReference type="PRINTS" id="PR00463">
    <property type="entry name" value="EP450I"/>
</dbReference>
<keyword evidence="15" id="KW-1185">Reference proteome</keyword>
<organism evidence="14">
    <name type="scientific">Oppiella nova</name>
    <dbReference type="NCBI Taxonomy" id="334625"/>
    <lineage>
        <taxon>Eukaryota</taxon>
        <taxon>Metazoa</taxon>
        <taxon>Ecdysozoa</taxon>
        <taxon>Arthropoda</taxon>
        <taxon>Chelicerata</taxon>
        <taxon>Arachnida</taxon>
        <taxon>Acari</taxon>
        <taxon>Acariformes</taxon>
        <taxon>Sarcoptiformes</taxon>
        <taxon>Oribatida</taxon>
        <taxon>Brachypylina</taxon>
        <taxon>Oppioidea</taxon>
        <taxon>Oppiidae</taxon>
        <taxon>Oppiella</taxon>
    </lineage>
</organism>
<evidence type="ECO:0000256" key="2">
    <source>
        <dbReference type="ARBA" id="ARBA00004174"/>
    </source>
</evidence>
<dbReference type="PRINTS" id="PR00385">
    <property type="entry name" value="P450"/>
</dbReference>
<keyword evidence="7" id="KW-0256">Endoplasmic reticulum</keyword>
<sequence>RNGKCFGVYELGKPVLYLSDPELIREVLVKDFHIFTNRRDVTTGGDPLIDNMVDALRDDHWKRVRTVISPAFATGKLRQMVPLIRECVHTLTDNLDKIIAESNGELTAPVDMKQLAGAYAMEAIIQVAFGSKVSALTDVNHPIIKYVRKMTDPGGFNLTATLVTLAPKVAQLLRIPLYDTSVTEFFKEFALKLIDERKRETQMGKGCKRADFLQLILNEMSGLREGSNDKNVGSDSEKYGEIQAPDMVGKTITYDELISQCVAFLLVGYETTATALSLCLYHIGKHPDVQQKLFNEVKKYLEHIKSDTDSYDTLGSLKYMDAVVAETLRLFPATVSTEREANRDYTLRGTGITIKKDHIVHIPTYALHRDPEHFPQPDEFKPERFLADKITHHSYAYLPFGAGPRNCIGMRLAQTEIKLALINLVDQYKFYATQVSLIYY</sequence>
<accession>A0A7R9QVM1</accession>
<keyword evidence="7" id="KW-0492">Microsome</keyword>
<evidence type="ECO:0000256" key="4">
    <source>
        <dbReference type="ARBA" id="ARBA00010617"/>
    </source>
</evidence>
<keyword evidence="10 13" id="KW-0503">Monooxygenase</keyword>
<evidence type="ECO:0000256" key="7">
    <source>
        <dbReference type="ARBA" id="ARBA00022848"/>
    </source>
</evidence>
<keyword evidence="6 12" id="KW-0479">Metal-binding</keyword>
<keyword evidence="8 13" id="KW-0560">Oxidoreductase</keyword>
<dbReference type="PANTHER" id="PTHR24302">
    <property type="entry name" value="CYTOCHROME P450 FAMILY 3"/>
    <property type="match status" value="1"/>
</dbReference>
<dbReference type="GO" id="GO:0008395">
    <property type="term" value="F:steroid hydroxylase activity"/>
    <property type="evidence" value="ECO:0007669"/>
    <property type="project" value="TreeGrafter"/>
</dbReference>
<dbReference type="InterPro" id="IPR036396">
    <property type="entry name" value="Cyt_P450_sf"/>
</dbReference>
<dbReference type="Proteomes" id="UP000728032">
    <property type="component" value="Unassembled WGS sequence"/>
</dbReference>
<dbReference type="EMBL" id="OC932473">
    <property type="protein sequence ID" value="CAD7659539.1"/>
    <property type="molecule type" value="Genomic_DNA"/>
</dbReference>
<comment type="cofactor">
    <cofactor evidence="1 12">
        <name>heme</name>
        <dbReference type="ChEBI" id="CHEBI:30413"/>
    </cofactor>
</comment>
<dbReference type="InterPro" id="IPR001128">
    <property type="entry name" value="Cyt_P450"/>
</dbReference>
<dbReference type="OrthoDB" id="2789670at2759"/>
<dbReference type="SUPFAM" id="SSF48264">
    <property type="entry name" value="Cytochrome P450"/>
    <property type="match status" value="1"/>
</dbReference>
<dbReference type="Pfam" id="PF00067">
    <property type="entry name" value="p450"/>
    <property type="match status" value="1"/>
</dbReference>
<dbReference type="InterPro" id="IPR050705">
    <property type="entry name" value="Cytochrome_P450_3A"/>
</dbReference>
<comment type="similarity">
    <text evidence="4 13">Belongs to the cytochrome P450 family.</text>
</comment>
<evidence type="ECO:0000256" key="8">
    <source>
        <dbReference type="ARBA" id="ARBA00023002"/>
    </source>
</evidence>
<dbReference type="Gene3D" id="1.10.630.10">
    <property type="entry name" value="Cytochrome P450"/>
    <property type="match status" value="1"/>
</dbReference>
<evidence type="ECO:0000256" key="3">
    <source>
        <dbReference type="ARBA" id="ARBA00004406"/>
    </source>
</evidence>
<dbReference type="AlphaFoldDB" id="A0A7R9QVM1"/>
<dbReference type="GO" id="GO:0016705">
    <property type="term" value="F:oxidoreductase activity, acting on paired donors, with incorporation or reduction of molecular oxygen"/>
    <property type="evidence" value="ECO:0007669"/>
    <property type="project" value="InterPro"/>
</dbReference>
<evidence type="ECO:0000256" key="6">
    <source>
        <dbReference type="ARBA" id="ARBA00022723"/>
    </source>
</evidence>
<comment type="function">
    <text evidence="11">Cytochromes P450 are a group of heme-thiolate monooxygenases. They oxidize a variety of structurally unrelated compounds, including steroids, fatty acids, and xenobiotics.</text>
</comment>
<reference evidence="14" key="1">
    <citation type="submission" date="2020-11" db="EMBL/GenBank/DDBJ databases">
        <authorList>
            <person name="Tran Van P."/>
        </authorList>
    </citation>
    <scope>NUCLEOTIDE SEQUENCE</scope>
</reference>
<evidence type="ECO:0000313" key="15">
    <source>
        <dbReference type="Proteomes" id="UP000728032"/>
    </source>
</evidence>
<dbReference type="GO" id="GO:0005506">
    <property type="term" value="F:iron ion binding"/>
    <property type="evidence" value="ECO:0007669"/>
    <property type="project" value="InterPro"/>
</dbReference>